<evidence type="ECO:0000256" key="1">
    <source>
        <dbReference type="ARBA" id="ARBA00004651"/>
    </source>
</evidence>
<keyword evidence="10" id="KW-1185">Reference proteome</keyword>
<keyword evidence="6 8" id="KW-1133">Transmembrane helix</keyword>
<evidence type="ECO:0000313" key="9">
    <source>
        <dbReference type="EMBL" id="MCQ5122337.1"/>
    </source>
</evidence>
<dbReference type="Proteomes" id="UP001524435">
    <property type="component" value="Unassembled WGS sequence"/>
</dbReference>
<keyword evidence="7 8" id="KW-0472">Membrane</keyword>
<evidence type="ECO:0000256" key="3">
    <source>
        <dbReference type="ARBA" id="ARBA00022475"/>
    </source>
</evidence>
<gene>
    <name evidence="9" type="primary">mreD</name>
    <name evidence="9" type="ORF">NE663_08705</name>
</gene>
<comment type="caution">
    <text evidence="9">The sequence shown here is derived from an EMBL/GenBank/DDBJ whole genome shotgun (WGS) entry which is preliminary data.</text>
</comment>
<dbReference type="InterPro" id="IPR007227">
    <property type="entry name" value="Cell_shape_determining_MreD"/>
</dbReference>
<feature type="transmembrane region" description="Helical" evidence="8">
    <location>
        <begin position="102"/>
        <end position="123"/>
    </location>
</feature>
<keyword evidence="5" id="KW-0133">Cell shape</keyword>
<proteinExistence type="inferred from homology"/>
<organism evidence="9 10">
    <name type="scientific">Massilicoli timonensis</name>
    <dbReference type="NCBI Taxonomy" id="2015901"/>
    <lineage>
        <taxon>Bacteria</taxon>
        <taxon>Bacillati</taxon>
        <taxon>Bacillota</taxon>
        <taxon>Erysipelotrichia</taxon>
        <taxon>Erysipelotrichales</taxon>
        <taxon>Erysipelotrichaceae</taxon>
        <taxon>Massilicoli</taxon>
    </lineage>
</organism>
<evidence type="ECO:0000256" key="7">
    <source>
        <dbReference type="ARBA" id="ARBA00023136"/>
    </source>
</evidence>
<evidence type="ECO:0000256" key="6">
    <source>
        <dbReference type="ARBA" id="ARBA00022989"/>
    </source>
</evidence>
<evidence type="ECO:0000256" key="8">
    <source>
        <dbReference type="SAM" id="Phobius"/>
    </source>
</evidence>
<feature type="transmembrane region" description="Helical" evidence="8">
    <location>
        <begin position="139"/>
        <end position="158"/>
    </location>
</feature>
<comment type="similarity">
    <text evidence="2">Belongs to the MreD family.</text>
</comment>
<keyword evidence="3" id="KW-1003">Cell membrane</keyword>
<accession>A0ABT1SM88</accession>
<dbReference type="NCBIfam" id="TIGR03426">
    <property type="entry name" value="shape_MreD"/>
    <property type="match status" value="1"/>
</dbReference>
<evidence type="ECO:0000256" key="5">
    <source>
        <dbReference type="ARBA" id="ARBA00022960"/>
    </source>
</evidence>
<protein>
    <submittedName>
        <fullName evidence="9">Rod shape-determining protein MreD</fullName>
    </submittedName>
</protein>
<dbReference type="RefSeq" id="WP_245858016.1">
    <property type="nucleotide sequence ID" value="NZ_CALVCM010000007.1"/>
</dbReference>
<evidence type="ECO:0000256" key="4">
    <source>
        <dbReference type="ARBA" id="ARBA00022692"/>
    </source>
</evidence>
<evidence type="ECO:0000256" key="2">
    <source>
        <dbReference type="ARBA" id="ARBA00007776"/>
    </source>
</evidence>
<dbReference type="EMBL" id="JANGCH010000013">
    <property type="protein sequence ID" value="MCQ5122337.1"/>
    <property type="molecule type" value="Genomic_DNA"/>
</dbReference>
<name>A0ABT1SM88_9FIRM</name>
<sequence>MRMDALFIFVCFLVDSALSMLFPISYAPDDFIFIASLGFCALVLTLRKYQLLDAVLLAGCFGLFYDFFYANTYLINFILYILIAWLVCIWRKHMTETIFESIILCITTIFVKEGMLYCIMRIMDQTSLSVGEWFVNREFLTLTLNALMVFVLVSMIRIKDDYLLSKEKRIRKEEKIEWMKYLSKR</sequence>
<keyword evidence="4 8" id="KW-0812">Transmembrane</keyword>
<comment type="subcellular location">
    <subcellularLocation>
        <location evidence="1">Cell membrane</location>
        <topology evidence="1">Multi-pass membrane protein</topology>
    </subcellularLocation>
</comment>
<feature type="transmembrane region" description="Helical" evidence="8">
    <location>
        <begin position="74"/>
        <end position="90"/>
    </location>
</feature>
<evidence type="ECO:0000313" key="10">
    <source>
        <dbReference type="Proteomes" id="UP001524435"/>
    </source>
</evidence>
<reference evidence="9 10" key="1">
    <citation type="submission" date="2022-06" db="EMBL/GenBank/DDBJ databases">
        <title>Isolation of gut microbiota from human fecal samples.</title>
        <authorList>
            <person name="Pamer E.G."/>
            <person name="Barat B."/>
            <person name="Waligurski E."/>
            <person name="Medina S."/>
            <person name="Paddock L."/>
            <person name="Mostad J."/>
        </authorList>
    </citation>
    <scope>NUCLEOTIDE SEQUENCE [LARGE SCALE GENOMIC DNA]</scope>
    <source>
        <strain evidence="9 10">DFI.6.1</strain>
    </source>
</reference>